<gene>
    <name evidence="9" type="ordered locus">DEFDS_P022</name>
</gene>
<dbReference type="KEGG" id="ddf:DEFDS_P022"/>
<geneLocation type="plasmid" evidence="9 10">
    <name>megaplasmid pDF308</name>
</geneLocation>
<evidence type="ECO:0000256" key="6">
    <source>
        <dbReference type="ARBA" id="ARBA00023136"/>
    </source>
</evidence>
<dbReference type="eggNOG" id="COG1459">
    <property type="taxonomic scope" value="Bacteria"/>
</dbReference>
<dbReference type="EMBL" id="AP011530">
    <property type="protein sequence ID" value="BAI81650.1"/>
    <property type="molecule type" value="Genomic_DNA"/>
</dbReference>
<feature type="transmembrane region" description="Helical" evidence="7">
    <location>
        <begin position="346"/>
        <end position="370"/>
    </location>
</feature>
<dbReference type="InterPro" id="IPR003004">
    <property type="entry name" value="GspF/PilC"/>
</dbReference>
<protein>
    <submittedName>
        <fullName evidence="9">General secretory pathway protein F</fullName>
    </submittedName>
</protein>
<dbReference type="Gene3D" id="1.20.81.30">
    <property type="entry name" value="Type II secretion system (T2SS), domain F"/>
    <property type="match status" value="2"/>
</dbReference>
<evidence type="ECO:0000256" key="4">
    <source>
        <dbReference type="ARBA" id="ARBA00022692"/>
    </source>
</evidence>
<dbReference type="Proteomes" id="UP000001520">
    <property type="component" value="Plasmid megaplasmid pDF308"/>
</dbReference>
<evidence type="ECO:0000256" key="3">
    <source>
        <dbReference type="ARBA" id="ARBA00022475"/>
    </source>
</evidence>
<feature type="domain" description="Type II secretion system protein GspF" evidence="8">
    <location>
        <begin position="245"/>
        <end position="362"/>
    </location>
</feature>
<keyword evidence="10" id="KW-1185">Reference proteome</keyword>
<dbReference type="GO" id="GO:0005886">
    <property type="term" value="C:plasma membrane"/>
    <property type="evidence" value="ECO:0007669"/>
    <property type="project" value="UniProtKB-SubCell"/>
</dbReference>
<dbReference type="HOGENOM" id="CLU_035032_0_0_0"/>
<keyword evidence="4 7" id="KW-0812">Transmembrane</keyword>
<keyword evidence="5 7" id="KW-1133">Transmembrane helix</keyword>
<dbReference type="Pfam" id="PF00482">
    <property type="entry name" value="T2SSF"/>
    <property type="match status" value="1"/>
</dbReference>
<keyword evidence="3" id="KW-1003">Cell membrane</keyword>
<comment type="similarity">
    <text evidence="2">Belongs to the GSP F family.</text>
</comment>
<keyword evidence="6 7" id="KW-0472">Membrane</keyword>
<dbReference type="PANTHER" id="PTHR30012:SF0">
    <property type="entry name" value="TYPE II SECRETION SYSTEM PROTEIN F-RELATED"/>
    <property type="match status" value="1"/>
</dbReference>
<dbReference type="InterPro" id="IPR018076">
    <property type="entry name" value="T2SS_GspF_dom"/>
</dbReference>
<evidence type="ECO:0000313" key="9">
    <source>
        <dbReference type="EMBL" id="BAI81650.1"/>
    </source>
</evidence>
<proteinExistence type="inferred from homology"/>
<dbReference type="RefSeq" id="WP_013008895.1">
    <property type="nucleotide sequence ID" value="NC_013940.1"/>
</dbReference>
<feature type="transmembrane region" description="Helical" evidence="7">
    <location>
        <begin position="26"/>
        <end position="48"/>
    </location>
</feature>
<keyword evidence="9" id="KW-0614">Plasmid</keyword>
<feature type="transmembrane region" description="Helical" evidence="7">
    <location>
        <begin position="137"/>
        <end position="160"/>
    </location>
</feature>
<evidence type="ECO:0000256" key="2">
    <source>
        <dbReference type="ARBA" id="ARBA00005745"/>
    </source>
</evidence>
<feature type="transmembrane region" description="Helical" evidence="7">
    <location>
        <begin position="194"/>
        <end position="214"/>
    </location>
</feature>
<sequence length="375" mass="43280">MIENLLKDLGIANVKRKLKLEELYEFFNFLNSLMALGYGMETSINFILSSLDKKQAYLKQVFTELKLYLSRGQALSDFIDKTNYIDKSYLPLILTGEKTGTLALPKNNREPGQQSIFEIIINDLKEKIELYKKVKSAMTYPIIIITVLFLLIIALTYKILPQIMKTLMDMAGGDVSKFPPQTYYMYKYLEFMKAHGTEVWIGFAGVIGSIVYLFKSGKIFEYLQDNFFKIPIIGNIYKLKFYMSFFDNLNTFYSVGYDTVTALKFLKQNEKNVFLRKYYTDAVFKLEQGLPLHKILDPRLFEHIAITLVKQGEKGNLGEQFKYLIEHYKDKLLKTFEQVQSLIQPILLLVVGTLMGSIMVSLVKGIYGFMALLGQ</sequence>
<accession>D3PEK8</accession>
<name>D3PEK8_DEFDS</name>
<evidence type="ECO:0000256" key="1">
    <source>
        <dbReference type="ARBA" id="ARBA00004651"/>
    </source>
</evidence>
<evidence type="ECO:0000256" key="5">
    <source>
        <dbReference type="ARBA" id="ARBA00022989"/>
    </source>
</evidence>
<organism evidence="9 10">
    <name type="scientific">Deferribacter desulfuricans (strain DSM 14783 / JCM 11476 / NBRC 101012 / SSM1)</name>
    <dbReference type="NCBI Taxonomy" id="639282"/>
    <lineage>
        <taxon>Bacteria</taxon>
        <taxon>Pseudomonadati</taxon>
        <taxon>Deferribacterota</taxon>
        <taxon>Deferribacteres</taxon>
        <taxon>Deferribacterales</taxon>
        <taxon>Deferribacteraceae</taxon>
        <taxon>Deferribacter</taxon>
    </lineage>
</organism>
<dbReference type="InterPro" id="IPR042094">
    <property type="entry name" value="T2SS_GspF_sf"/>
</dbReference>
<dbReference type="AlphaFoldDB" id="D3PEK8"/>
<evidence type="ECO:0000256" key="7">
    <source>
        <dbReference type="SAM" id="Phobius"/>
    </source>
</evidence>
<comment type="subcellular location">
    <subcellularLocation>
        <location evidence="1">Cell membrane</location>
        <topology evidence="1">Multi-pass membrane protein</topology>
    </subcellularLocation>
</comment>
<dbReference type="PANTHER" id="PTHR30012">
    <property type="entry name" value="GENERAL SECRETION PATHWAY PROTEIN"/>
    <property type="match status" value="1"/>
</dbReference>
<evidence type="ECO:0000259" key="8">
    <source>
        <dbReference type="Pfam" id="PF00482"/>
    </source>
</evidence>
<dbReference type="OrthoDB" id="9805682at2"/>
<reference evidence="9 10" key="1">
    <citation type="journal article" date="2010" name="DNA Res.">
        <title>Bacterial lifestyle in a deep-sea hydrothermal vent chimney revealed by the genome sequence of the thermophilic bacterium Deferribacter desulfuricans SSM1.</title>
        <authorList>
            <person name="Takaki Y."/>
            <person name="Shimamura S."/>
            <person name="Nakagawa S."/>
            <person name="Fukuhara Y."/>
            <person name="Horikawa H."/>
            <person name="Ankai A."/>
            <person name="Harada T."/>
            <person name="Hosoyama A."/>
            <person name="Oguchi A."/>
            <person name="Fukui S."/>
            <person name="Fujita N."/>
            <person name="Takami H."/>
            <person name="Takai K."/>
        </authorList>
    </citation>
    <scope>NUCLEOTIDE SEQUENCE [LARGE SCALE GENOMIC DNA]</scope>
    <source>
        <strain evidence="10">DSM 14783 / JCM 11476 / NBRC 101012 / SSM1</strain>
        <plasmid evidence="10">Plasmid megaplasmid pDF308</plasmid>
    </source>
</reference>
<evidence type="ECO:0000313" key="10">
    <source>
        <dbReference type="Proteomes" id="UP000001520"/>
    </source>
</evidence>